<dbReference type="PANTHER" id="PTHR12327">
    <property type="entry name" value="ALPHA-TUBULIN N-ACETYLTRANSFERASE 1"/>
    <property type="match status" value="1"/>
</dbReference>
<accession>A0A5E4MZ75</accession>
<dbReference type="PANTHER" id="PTHR12327:SF0">
    <property type="entry name" value="ALPHA-TUBULIN N-ACETYLTRANSFERASE 1"/>
    <property type="match status" value="1"/>
</dbReference>
<dbReference type="EMBL" id="CABPRJ010001452">
    <property type="protein sequence ID" value="VVC37664.1"/>
    <property type="molecule type" value="Genomic_DNA"/>
</dbReference>
<dbReference type="Pfam" id="PF05301">
    <property type="entry name" value="Acetyltransf_16"/>
    <property type="match status" value="1"/>
</dbReference>
<evidence type="ECO:0000313" key="5">
    <source>
        <dbReference type="EMBL" id="VVC37664.1"/>
    </source>
</evidence>
<feature type="binding site" evidence="3">
    <location>
        <begin position="116"/>
        <end position="129"/>
    </location>
    <ligand>
        <name>acetyl-CoA</name>
        <dbReference type="ChEBI" id="CHEBI:57288"/>
    </ligand>
</feature>
<comment type="caution">
    <text evidence="3">Lacks conserved residue(s) required for the propagation of feature annotation.</text>
</comment>
<dbReference type="OrthoDB" id="447510at2759"/>
<feature type="site" description="Crucial for catalytic activity" evidence="3">
    <location>
        <position position="52"/>
    </location>
</feature>
<evidence type="ECO:0000256" key="2">
    <source>
        <dbReference type="ARBA" id="ARBA00023315"/>
    </source>
</evidence>
<evidence type="ECO:0000313" key="6">
    <source>
        <dbReference type="Proteomes" id="UP000325440"/>
    </source>
</evidence>
<comment type="similarity">
    <text evidence="3">Belongs to the acetyltransferase ATAT1 family.</text>
</comment>
<dbReference type="InterPro" id="IPR038746">
    <property type="entry name" value="Atat"/>
</dbReference>
<dbReference type="InterPro" id="IPR007965">
    <property type="entry name" value="GNAT_ATAT"/>
</dbReference>
<comment type="catalytic activity">
    <reaction evidence="3">
        <text>L-lysyl-[alpha-tubulin] + acetyl-CoA = N(6)-acetyl-L-lysyl-[alpha-tubulin] + CoA + H(+)</text>
        <dbReference type="Rhea" id="RHEA:15277"/>
        <dbReference type="Rhea" id="RHEA-COMP:11278"/>
        <dbReference type="Rhea" id="RHEA-COMP:11279"/>
        <dbReference type="ChEBI" id="CHEBI:15378"/>
        <dbReference type="ChEBI" id="CHEBI:29969"/>
        <dbReference type="ChEBI" id="CHEBI:57287"/>
        <dbReference type="ChEBI" id="CHEBI:57288"/>
        <dbReference type="ChEBI" id="CHEBI:61930"/>
        <dbReference type="EC" id="2.3.1.108"/>
    </reaction>
</comment>
<proteinExistence type="inferred from homology"/>
<dbReference type="CDD" id="cd04301">
    <property type="entry name" value="NAT_SF"/>
    <property type="match status" value="1"/>
</dbReference>
<dbReference type="Gene3D" id="3.40.630.30">
    <property type="match status" value="1"/>
</dbReference>
<name>A0A5E4MZ75_9HEMI</name>
<evidence type="ECO:0000256" key="1">
    <source>
        <dbReference type="ARBA" id="ARBA00022679"/>
    </source>
</evidence>
<protein>
    <recommendedName>
        <fullName evidence="3">Alpha-tubulin N-acetyltransferase</fullName>
        <shortName evidence="3">Alpha-TAT</shortName>
        <shortName evidence="3">TAT</shortName>
        <ecNumber evidence="3">2.3.1.108</ecNumber>
    </recommendedName>
    <alternativeName>
        <fullName evidence="3">Acetyltransferase mec-17 homolog</fullName>
    </alternativeName>
</protein>
<dbReference type="GO" id="GO:0070507">
    <property type="term" value="P:regulation of microtubule cytoskeleton organization"/>
    <property type="evidence" value="ECO:0007669"/>
    <property type="project" value="UniProtKB-UniRule"/>
</dbReference>
<evidence type="ECO:0000259" key="4">
    <source>
        <dbReference type="PROSITE" id="PS51730"/>
    </source>
</evidence>
<sequence length="281" mass="32415">MEFKFNIRNVATEEVLKVNNTLTAAGHEQNDDLKKIMSMIIDEMGKASAVAQELKSPITSADKLAKSDHIIYVMTEHNTPENFGVVGILKMGWKKLYLYDKAGSRSEAMVYCLLDFYVHESRQRKGYGKRLFECMLQDIDLDAKDLAIDKPTKKLLQFMWKHYQLSKLVNQGNNFVIYEEFFEDTFDEKNLDNSGSRASAYKRQPKFGRHGAHKHHDTMGEIVQGEGDAAFVKHQYNHDTIFVENQFKEINPHPETAGAFETDKDGNSVKRDLKYHHNTLW</sequence>
<dbReference type="GO" id="GO:0048666">
    <property type="term" value="P:neuron development"/>
    <property type="evidence" value="ECO:0007669"/>
    <property type="project" value="UniProtKB-UniRule"/>
</dbReference>
<dbReference type="GO" id="GO:0019799">
    <property type="term" value="F:tubulin N-acetyltransferase activity"/>
    <property type="evidence" value="ECO:0007669"/>
    <property type="project" value="UniProtKB-UniRule"/>
</dbReference>
<keyword evidence="6" id="KW-1185">Reference proteome</keyword>
<dbReference type="EC" id="2.3.1.108" evidence="3"/>
<dbReference type="AlphaFoldDB" id="A0A5E4MZ75"/>
<dbReference type="PROSITE" id="PS51730">
    <property type="entry name" value="GNAT_ATAT"/>
    <property type="match status" value="1"/>
</dbReference>
<organism evidence="5 6">
    <name type="scientific">Cinara cedri</name>
    <dbReference type="NCBI Taxonomy" id="506608"/>
    <lineage>
        <taxon>Eukaryota</taxon>
        <taxon>Metazoa</taxon>
        <taxon>Ecdysozoa</taxon>
        <taxon>Arthropoda</taxon>
        <taxon>Hexapoda</taxon>
        <taxon>Insecta</taxon>
        <taxon>Pterygota</taxon>
        <taxon>Neoptera</taxon>
        <taxon>Paraneoptera</taxon>
        <taxon>Hemiptera</taxon>
        <taxon>Sternorrhyncha</taxon>
        <taxon>Aphidomorpha</taxon>
        <taxon>Aphidoidea</taxon>
        <taxon>Aphididae</taxon>
        <taxon>Lachninae</taxon>
        <taxon>Cinara</taxon>
    </lineage>
</organism>
<keyword evidence="2 3" id="KW-0012">Acyltransferase</keyword>
<reference evidence="5 6" key="1">
    <citation type="submission" date="2019-08" db="EMBL/GenBank/DDBJ databases">
        <authorList>
            <person name="Alioto T."/>
            <person name="Alioto T."/>
            <person name="Gomez Garrido J."/>
        </authorList>
    </citation>
    <scope>NUCLEOTIDE SEQUENCE [LARGE SCALE GENOMIC DNA]</scope>
</reference>
<evidence type="ECO:0000256" key="3">
    <source>
        <dbReference type="HAMAP-Rule" id="MF_03130"/>
    </source>
</evidence>
<dbReference type="Proteomes" id="UP000325440">
    <property type="component" value="Unassembled WGS sequence"/>
</dbReference>
<dbReference type="GO" id="GO:0005874">
    <property type="term" value="C:microtubule"/>
    <property type="evidence" value="ECO:0007669"/>
    <property type="project" value="InterPro"/>
</dbReference>
<feature type="domain" description="N-acetyltransferase" evidence="4">
    <location>
        <begin position="1"/>
        <end position="182"/>
    </location>
</feature>
<keyword evidence="1 3" id="KW-0808">Transferase</keyword>
<dbReference type="InterPro" id="IPR016181">
    <property type="entry name" value="Acyl_CoA_acyltransferase"/>
</dbReference>
<comment type="function">
    <text evidence="3">Specifically acetylates 'Lys-40' in alpha-tubulin on the lumenal side of microtubules. Promotes microtubule destabilization and accelerates microtubule dynamics; this activity may be independent of acetylation activity. Acetylates alpha-tubulin with a slow enzymatic rate, due to a catalytic site that is not optimized for acetyl transfer. Enters the microtubule through each end and diffuses quickly throughout the lumen of microtubules. Acetylates only long/old microtubules because of its slow acetylation rate since it does not have time to act on dynamically unstable microtubules before the enzyme is released.</text>
</comment>
<dbReference type="SUPFAM" id="SSF55729">
    <property type="entry name" value="Acyl-CoA N-acyltransferases (Nat)"/>
    <property type="match status" value="1"/>
</dbReference>
<gene>
    <name evidence="5" type="ORF">CINCED_3A012584</name>
</gene>
<dbReference type="HAMAP" id="MF_03130">
    <property type="entry name" value="mec17"/>
    <property type="match status" value="1"/>
</dbReference>